<keyword evidence="3" id="KW-1185">Reference proteome</keyword>
<protein>
    <submittedName>
        <fullName evidence="2">Uncharacterized protein</fullName>
    </submittedName>
</protein>
<organism evidence="2 3">
    <name type="scientific">Apiospora saccharicola</name>
    <dbReference type="NCBI Taxonomy" id="335842"/>
    <lineage>
        <taxon>Eukaryota</taxon>
        <taxon>Fungi</taxon>
        <taxon>Dikarya</taxon>
        <taxon>Ascomycota</taxon>
        <taxon>Pezizomycotina</taxon>
        <taxon>Sordariomycetes</taxon>
        <taxon>Xylariomycetidae</taxon>
        <taxon>Amphisphaeriales</taxon>
        <taxon>Apiosporaceae</taxon>
        <taxon>Apiospora</taxon>
    </lineage>
</organism>
<feature type="region of interest" description="Disordered" evidence="1">
    <location>
        <begin position="29"/>
        <end position="67"/>
    </location>
</feature>
<evidence type="ECO:0000256" key="1">
    <source>
        <dbReference type="SAM" id="MobiDB-lite"/>
    </source>
</evidence>
<proteinExistence type="predicted"/>
<accession>A0ABR1TMB7</accession>
<comment type="caution">
    <text evidence="2">The sequence shown here is derived from an EMBL/GenBank/DDBJ whole genome shotgun (WGS) entry which is preliminary data.</text>
</comment>
<dbReference type="Proteomes" id="UP001446871">
    <property type="component" value="Unassembled WGS sequence"/>
</dbReference>
<evidence type="ECO:0000313" key="3">
    <source>
        <dbReference type="Proteomes" id="UP001446871"/>
    </source>
</evidence>
<evidence type="ECO:0000313" key="2">
    <source>
        <dbReference type="EMBL" id="KAK8047747.1"/>
    </source>
</evidence>
<gene>
    <name evidence="2" type="ORF">PG996_015811</name>
</gene>
<name>A0ABR1TMB7_9PEZI</name>
<reference evidence="2 3" key="1">
    <citation type="submission" date="2023-01" db="EMBL/GenBank/DDBJ databases">
        <title>Analysis of 21 Apiospora genomes using comparative genomics revels a genus with tremendous synthesis potential of carbohydrate active enzymes and secondary metabolites.</title>
        <authorList>
            <person name="Sorensen T."/>
        </authorList>
    </citation>
    <scope>NUCLEOTIDE SEQUENCE [LARGE SCALE GENOMIC DNA]</scope>
    <source>
        <strain evidence="2 3">CBS 83171</strain>
    </source>
</reference>
<sequence length="154" mass="17444">MSVTTTDNPITSTLSETLQDYEIRLTGAQDLPSAQRQRAAESAPLLSSRQQQQGQQDGGGGFPAWVPLTDHAAPLDVENPADWDTEHRGVPRYRPINYHLDREVRPWGSNGIEATFVLHMFHGVWLTAFTRWAWTKTGGRFNNTYFRWKVGGEF</sequence>
<dbReference type="EMBL" id="JAQQWM010000009">
    <property type="protein sequence ID" value="KAK8047747.1"/>
    <property type="molecule type" value="Genomic_DNA"/>
</dbReference>